<evidence type="ECO:0000256" key="2">
    <source>
        <dbReference type="ARBA" id="ARBA00023125"/>
    </source>
</evidence>
<dbReference type="Gene3D" id="1.20.120.530">
    <property type="entry name" value="GntR ligand-binding domain-like"/>
    <property type="match status" value="1"/>
</dbReference>
<dbReference type="PRINTS" id="PR00035">
    <property type="entry name" value="HTHGNTR"/>
</dbReference>
<dbReference type="InterPro" id="IPR011711">
    <property type="entry name" value="GntR_C"/>
</dbReference>
<evidence type="ECO:0000313" key="6">
    <source>
        <dbReference type="EMBL" id="MBP2297167.1"/>
    </source>
</evidence>
<evidence type="ECO:0000259" key="5">
    <source>
        <dbReference type="PROSITE" id="PS50949"/>
    </source>
</evidence>
<reference evidence="6 7" key="1">
    <citation type="submission" date="2021-03" db="EMBL/GenBank/DDBJ databases">
        <title>Genomic Encyclopedia of Type Strains, Phase III (KMG-III): the genomes of soil and plant-associated and newly described type strains.</title>
        <authorList>
            <person name="Whitman W."/>
        </authorList>
    </citation>
    <scope>NUCLEOTIDE SEQUENCE [LARGE SCALE GENOMIC DNA]</scope>
    <source>
        <strain evidence="6 7">IMMIB AFH-6</strain>
    </source>
</reference>
<dbReference type="InterPro" id="IPR000524">
    <property type="entry name" value="Tscrpt_reg_HTH_GntR"/>
</dbReference>
<dbReference type="SMART" id="SM00345">
    <property type="entry name" value="HTH_GNTR"/>
    <property type="match status" value="1"/>
</dbReference>
<dbReference type="PANTHER" id="PTHR43537">
    <property type="entry name" value="TRANSCRIPTIONAL REGULATOR, GNTR FAMILY"/>
    <property type="match status" value="1"/>
</dbReference>
<keyword evidence="3" id="KW-0804">Transcription</keyword>
<dbReference type="RefSeq" id="WP_209773658.1">
    <property type="nucleotide sequence ID" value="NZ_JAGINP010000044.1"/>
</dbReference>
<dbReference type="SUPFAM" id="SSF46785">
    <property type="entry name" value="Winged helix' DNA-binding domain"/>
    <property type="match status" value="1"/>
</dbReference>
<dbReference type="PANTHER" id="PTHR43537:SF45">
    <property type="entry name" value="GNTR FAMILY REGULATORY PROTEIN"/>
    <property type="match status" value="1"/>
</dbReference>
<dbReference type="InterPro" id="IPR036390">
    <property type="entry name" value="WH_DNA-bd_sf"/>
</dbReference>
<gene>
    <name evidence="6" type="ORF">J2851_006986</name>
</gene>
<dbReference type="Proteomes" id="UP000781958">
    <property type="component" value="Unassembled WGS sequence"/>
</dbReference>
<evidence type="ECO:0000256" key="4">
    <source>
        <dbReference type="SAM" id="MobiDB-lite"/>
    </source>
</evidence>
<dbReference type="Gene3D" id="1.10.10.10">
    <property type="entry name" value="Winged helix-like DNA-binding domain superfamily/Winged helix DNA-binding domain"/>
    <property type="match status" value="1"/>
</dbReference>
<keyword evidence="1" id="KW-0805">Transcription regulation</keyword>
<name>A0ABS4SX83_9PROT</name>
<keyword evidence="7" id="KW-1185">Reference proteome</keyword>
<dbReference type="GO" id="GO:0003677">
    <property type="term" value="F:DNA binding"/>
    <property type="evidence" value="ECO:0007669"/>
    <property type="project" value="UniProtKB-KW"/>
</dbReference>
<comment type="caution">
    <text evidence="6">The sequence shown here is derived from an EMBL/GenBank/DDBJ whole genome shotgun (WGS) entry which is preliminary data.</text>
</comment>
<evidence type="ECO:0000313" key="7">
    <source>
        <dbReference type="Proteomes" id="UP000781958"/>
    </source>
</evidence>
<feature type="region of interest" description="Disordered" evidence="4">
    <location>
        <begin position="1"/>
        <end position="33"/>
    </location>
</feature>
<dbReference type="PROSITE" id="PS50949">
    <property type="entry name" value="HTH_GNTR"/>
    <property type="match status" value="1"/>
</dbReference>
<dbReference type="SMART" id="SM00895">
    <property type="entry name" value="FCD"/>
    <property type="match status" value="1"/>
</dbReference>
<evidence type="ECO:0000256" key="1">
    <source>
        <dbReference type="ARBA" id="ARBA00023015"/>
    </source>
</evidence>
<dbReference type="EMBL" id="JAGINP010000044">
    <property type="protein sequence ID" value="MBP2297167.1"/>
    <property type="molecule type" value="Genomic_DNA"/>
</dbReference>
<keyword evidence="2 6" id="KW-0238">DNA-binding</keyword>
<dbReference type="InterPro" id="IPR036388">
    <property type="entry name" value="WH-like_DNA-bd_sf"/>
</dbReference>
<feature type="compositionally biased region" description="Basic and acidic residues" evidence="4">
    <location>
        <begin position="1"/>
        <end position="12"/>
    </location>
</feature>
<organism evidence="6 7">
    <name type="scientific">Azospirillum rugosum</name>
    <dbReference type="NCBI Taxonomy" id="416170"/>
    <lineage>
        <taxon>Bacteria</taxon>
        <taxon>Pseudomonadati</taxon>
        <taxon>Pseudomonadota</taxon>
        <taxon>Alphaproteobacteria</taxon>
        <taxon>Rhodospirillales</taxon>
        <taxon>Azospirillaceae</taxon>
        <taxon>Azospirillum</taxon>
    </lineage>
</organism>
<feature type="compositionally biased region" description="Low complexity" evidence="4">
    <location>
        <begin position="22"/>
        <end position="33"/>
    </location>
</feature>
<sequence>MPDSLHPRDLPPRRSGRGTKKAAAGAPRRSATAASGIHRFLRDEIVSLRRRPGESIVEKQVAEAYGVSRTPVREALLKLADEGLVEVFPQSGTFVARIPVDALPEAGAIRKALELATVRRAAERATRSQIANLQACLVHQHEVELARDANAFHQADETFHAMLADVAGYPGFWTMVQQVKVQVDRCRRLTLPSPGRMGKVIAEHEAVVEAIAAHDPNRAILALDLHLDGLLVSIDDIRSAYPHFFSGAPDERLPH</sequence>
<dbReference type="CDD" id="cd07377">
    <property type="entry name" value="WHTH_GntR"/>
    <property type="match status" value="1"/>
</dbReference>
<protein>
    <submittedName>
        <fullName evidence="6">DNA-binding GntR family transcriptional regulator</fullName>
    </submittedName>
</protein>
<dbReference type="Pfam" id="PF07729">
    <property type="entry name" value="FCD"/>
    <property type="match status" value="1"/>
</dbReference>
<feature type="domain" description="HTH gntR-type" evidence="5">
    <location>
        <begin position="31"/>
        <end position="98"/>
    </location>
</feature>
<accession>A0ABS4SX83</accession>
<evidence type="ECO:0000256" key="3">
    <source>
        <dbReference type="ARBA" id="ARBA00023163"/>
    </source>
</evidence>
<dbReference type="SUPFAM" id="SSF48008">
    <property type="entry name" value="GntR ligand-binding domain-like"/>
    <property type="match status" value="1"/>
</dbReference>
<dbReference type="InterPro" id="IPR008920">
    <property type="entry name" value="TF_FadR/GntR_C"/>
</dbReference>
<dbReference type="Pfam" id="PF00392">
    <property type="entry name" value="GntR"/>
    <property type="match status" value="1"/>
</dbReference>
<proteinExistence type="predicted"/>